<feature type="transmembrane region" description="Helical" evidence="1">
    <location>
        <begin position="140"/>
        <end position="162"/>
    </location>
</feature>
<protein>
    <recommendedName>
        <fullName evidence="4">Integral membrane protein</fullName>
    </recommendedName>
</protein>
<dbReference type="EMBL" id="AACS02000007">
    <property type="protein sequence ID" value="EAU90448.1"/>
    <property type="molecule type" value="Genomic_DNA"/>
</dbReference>
<feature type="transmembrane region" description="Helical" evidence="1">
    <location>
        <begin position="110"/>
        <end position="133"/>
    </location>
</feature>
<feature type="transmembrane region" description="Helical" evidence="1">
    <location>
        <begin position="21"/>
        <end position="48"/>
    </location>
</feature>
<accession>A8N8V7</accession>
<feature type="transmembrane region" description="Helical" evidence="1">
    <location>
        <begin position="222"/>
        <end position="247"/>
    </location>
</feature>
<feature type="transmembrane region" description="Helical" evidence="1">
    <location>
        <begin position="60"/>
        <end position="90"/>
    </location>
</feature>
<name>A8N8V7_COPC7</name>
<dbReference type="Proteomes" id="UP000001861">
    <property type="component" value="Unassembled WGS sequence"/>
</dbReference>
<feature type="transmembrane region" description="Helical" evidence="1">
    <location>
        <begin position="253"/>
        <end position="272"/>
    </location>
</feature>
<reference evidence="2 3" key="1">
    <citation type="journal article" date="2010" name="Proc. Natl. Acad. Sci. U.S.A.">
        <title>Insights into evolution of multicellular fungi from the assembled chromosomes of the mushroom Coprinopsis cinerea (Coprinus cinereus).</title>
        <authorList>
            <person name="Stajich J.E."/>
            <person name="Wilke S.K."/>
            <person name="Ahren D."/>
            <person name="Au C.H."/>
            <person name="Birren B.W."/>
            <person name="Borodovsky M."/>
            <person name="Burns C."/>
            <person name="Canback B."/>
            <person name="Casselton L.A."/>
            <person name="Cheng C.K."/>
            <person name="Deng J."/>
            <person name="Dietrich F.S."/>
            <person name="Fargo D.C."/>
            <person name="Farman M.L."/>
            <person name="Gathman A.C."/>
            <person name="Goldberg J."/>
            <person name="Guigo R."/>
            <person name="Hoegger P.J."/>
            <person name="Hooker J.B."/>
            <person name="Huggins A."/>
            <person name="James T.Y."/>
            <person name="Kamada T."/>
            <person name="Kilaru S."/>
            <person name="Kodira C."/>
            <person name="Kues U."/>
            <person name="Kupfer D."/>
            <person name="Kwan H.S."/>
            <person name="Lomsadze A."/>
            <person name="Li W."/>
            <person name="Lilly W.W."/>
            <person name="Ma L.J."/>
            <person name="Mackey A.J."/>
            <person name="Manning G."/>
            <person name="Martin F."/>
            <person name="Muraguchi H."/>
            <person name="Natvig D.O."/>
            <person name="Palmerini H."/>
            <person name="Ramesh M.A."/>
            <person name="Rehmeyer C.J."/>
            <person name="Roe B.A."/>
            <person name="Shenoy N."/>
            <person name="Stanke M."/>
            <person name="Ter-Hovhannisyan V."/>
            <person name="Tunlid A."/>
            <person name="Velagapudi R."/>
            <person name="Vision T.J."/>
            <person name="Zeng Q."/>
            <person name="Zolan M.E."/>
            <person name="Pukkila P.J."/>
        </authorList>
    </citation>
    <scope>NUCLEOTIDE SEQUENCE [LARGE SCALE GENOMIC DNA]</scope>
    <source>
        <strain evidence="3">Okayama-7 / 130 / ATCC MYA-4618 / FGSC 9003</strain>
    </source>
</reference>
<evidence type="ECO:0000256" key="1">
    <source>
        <dbReference type="SAM" id="Phobius"/>
    </source>
</evidence>
<sequence length="350" mass="39612">MDVASDDARKFLPPVVLEYKVFYIVSFWLESTIYGLYFCLFCASLNILRKRGARRSFASRVFLAGILLMFILITFHICLNIYSMIHAFAYTLSPFSAVSHFRDLTNWDSYAFPVVLALLTWIGDILVIFRCFLIWDSNCYVIALPSLLLLGSIVSASVNLHWFRNVESIPFEIVQGFLNATFPLNLAQNLLTTGLIIYKIWDQHRASRRAGIISSSGLSLLDVVRIIIESALIYTTQMLLLTILFAIAHPAHIIVQHALVPSMGIVFVLISVRTHVARSQTISETELEGRASLVPSWLNTTNHNHVELAETRRTSRSHIPFVTNAVERHHLEDMPSKDIARISNDSTCKV</sequence>
<dbReference type="OMA" id="ITIRIAW"/>
<dbReference type="OrthoDB" id="3346544at2759"/>
<comment type="caution">
    <text evidence="2">The sequence shown here is derived from an EMBL/GenBank/DDBJ whole genome shotgun (WGS) entry which is preliminary data.</text>
</comment>
<dbReference type="KEGG" id="cci:CC1G_00832"/>
<dbReference type="InParanoid" id="A8N8V7"/>
<evidence type="ECO:0000313" key="3">
    <source>
        <dbReference type="Proteomes" id="UP000001861"/>
    </source>
</evidence>
<dbReference type="VEuPathDB" id="FungiDB:CC1G_00832"/>
<keyword evidence="1" id="KW-1133">Transmembrane helix</keyword>
<keyword evidence="3" id="KW-1185">Reference proteome</keyword>
<organism evidence="2 3">
    <name type="scientific">Coprinopsis cinerea (strain Okayama-7 / 130 / ATCC MYA-4618 / FGSC 9003)</name>
    <name type="common">Inky cap fungus</name>
    <name type="synonym">Hormographiella aspergillata</name>
    <dbReference type="NCBI Taxonomy" id="240176"/>
    <lineage>
        <taxon>Eukaryota</taxon>
        <taxon>Fungi</taxon>
        <taxon>Dikarya</taxon>
        <taxon>Basidiomycota</taxon>
        <taxon>Agaricomycotina</taxon>
        <taxon>Agaricomycetes</taxon>
        <taxon>Agaricomycetidae</taxon>
        <taxon>Agaricales</taxon>
        <taxon>Agaricineae</taxon>
        <taxon>Psathyrellaceae</taxon>
        <taxon>Coprinopsis</taxon>
    </lineage>
</organism>
<proteinExistence type="predicted"/>
<evidence type="ECO:0008006" key="4">
    <source>
        <dbReference type="Google" id="ProtNLM"/>
    </source>
</evidence>
<gene>
    <name evidence="2" type="ORF">CC1G_00832</name>
</gene>
<feature type="transmembrane region" description="Helical" evidence="1">
    <location>
        <begin position="182"/>
        <end position="201"/>
    </location>
</feature>
<keyword evidence="1" id="KW-0472">Membrane</keyword>
<dbReference type="GeneID" id="6007752"/>
<dbReference type="RefSeq" id="XP_001831285.1">
    <property type="nucleotide sequence ID" value="XM_001831233.1"/>
</dbReference>
<evidence type="ECO:0000313" key="2">
    <source>
        <dbReference type="EMBL" id="EAU90448.1"/>
    </source>
</evidence>
<dbReference type="eggNOG" id="ENOG502SJ8T">
    <property type="taxonomic scope" value="Eukaryota"/>
</dbReference>
<keyword evidence="1" id="KW-0812">Transmembrane</keyword>
<dbReference type="AlphaFoldDB" id="A8N8V7"/>